<comment type="caution">
    <text evidence="6">The sequence shown here is derived from an EMBL/GenBank/DDBJ whole genome shotgun (WGS) entry which is preliminary data.</text>
</comment>
<dbReference type="SUPFAM" id="SSF64397">
    <property type="entry name" value="Hsp33 domain"/>
    <property type="match status" value="1"/>
</dbReference>
<sequence>MDALLRAINEPETIRVVAAITTDSVREACRRQRASGLAAVALGRALTVGALLATLGKGERERVRIQLAGGGPVAPIMIDAHGDGRVRACLSAAKGLRPLELPVSHDSRPSTATALGVRGHLVVTRDLGLGAPYQGNVALSSGEIDEDLEHYLDHSEQLPSALRAAVILDGEGQVVRAAGVLAQGFPGSDPDSIRAVRERLTGLRALVEAHERALEELVGLALGGAGSRAMLEHPVRFDCPCGPERALSVLSTLGATDLEALANEQDQTEVRCSFCGDAIWVAAAQVRELAAQLRLTQS</sequence>
<dbReference type="InterPro" id="IPR016154">
    <property type="entry name" value="Heat_shock_Hsp33_C"/>
</dbReference>
<dbReference type="OrthoDB" id="9793753at2"/>
<dbReference type="Pfam" id="PF01430">
    <property type="entry name" value="HSP33"/>
    <property type="match status" value="1"/>
</dbReference>
<dbReference type="GO" id="GO:0005737">
    <property type="term" value="C:cytoplasm"/>
    <property type="evidence" value="ECO:0007669"/>
    <property type="project" value="InterPro"/>
</dbReference>
<evidence type="ECO:0000313" key="6">
    <source>
        <dbReference type="EMBL" id="PRP96502.1"/>
    </source>
</evidence>
<keyword evidence="4" id="KW-0143">Chaperone</keyword>
<reference evidence="6 7" key="1">
    <citation type="submission" date="2018-03" db="EMBL/GenBank/DDBJ databases">
        <title>Draft Genome Sequences of the Obligatory Marine Myxobacteria Enhygromyxa salina SWB005.</title>
        <authorList>
            <person name="Poehlein A."/>
            <person name="Moghaddam J.A."/>
            <person name="Harms H."/>
            <person name="Alanjari M."/>
            <person name="Koenig G.M."/>
            <person name="Daniel R."/>
            <person name="Schaeberle T.F."/>
        </authorList>
    </citation>
    <scope>NUCLEOTIDE SEQUENCE [LARGE SCALE GENOMIC DNA]</scope>
    <source>
        <strain evidence="6 7">SWB005</strain>
    </source>
</reference>
<keyword evidence="5" id="KW-0676">Redox-active center</keyword>
<dbReference type="AlphaFoldDB" id="A0A2S9XUH1"/>
<evidence type="ECO:0000256" key="5">
    <source>
        <dbReference type="ARBA" id="ARBA00023284"/>
    </source>
</evidence>
<proteinExistence type="predicted"/>
<dbReference type="GO" id="GO:0044183">
    <property type="term" value="F:protein folding chaperone"/>
    <property type="evidence" value="ECO:0007669"/>
    <property type="project" value="TreeGrafter"/>
</dbReference>
<dbReference type="RefSeq" id="WP_106392923.1">
    <property type="nucleotide sequence ID" value="NZ_PVNK01000165.1"/>
</dbReference>
<dbReference type="PANTHER" id="PTHR30111">
    <property type="entry name" value="33 KDA CHAPERONIN"/>
    <property type="match status" value="1"/>
</dbReference>
<evidence type="ECO:0000313" key="7">
    <source>
        <dbReference type="Proteomes" id="UP000237968"/>
    </source>
</evidence>
<dbReference type="EMBL" id="PVNK01000165">
    <property type="protein sequence ID" value="PRP96502.1"/>
    <property type="molecule type" value="Genomic_DNA"/>
</dbReference>
<dbReference type="GO" id="GO:0051082">
    <property type="term" value="F:unfolded protein binding"/>
    <property type="evidence" value="ECO:0007669"/>
    <property type="project" value="InterPro"/>
</dbReference>
<dbReference type="Proteomes" id="UP000237968">
    <property type="component" value="Unassembled WGS sequence"/>
</dbReference>
<evidence type="ECO:0000256" key="2">
    <source>
        <dbReference type="ARBA" id="ARBA00022833"/>
    </source>
</evidence>
<keyword evidence="2" id="KW-0862">Zinc</keyword>
<evidence type="ECO:0000256" key="4">
    <source>
        <dbReference type="ARBA" id="ARBA00023186"/>
    </source>
</evidence>
<keyword evidence="1" id="KW-0963">Cytoplasm</keyword>
<dbReference type="InterPro" id="IPR000397">
    <property type="entry name" value="Heat_shock_Hsp33"/>
</dbReference>
<dbReference type="CDD" id="cd00498">
    <property type="entry name" value="Hsp33"/>
    <property type="match status" value="1"/>
</dbReference>
<dbReference type="PANTHER" id="PTHR30111:SF1">
    <property type="entry name" value="33 KDA CHAPERONIN"/>
    <property type="match status" value="1"/>
</dbReference>
<gene>
    <name evidence="6" type="primary">hslO</name>
    <name evidence="6" type="ORF">ENSA5_35780</name>
</gene>
<name>A0A2S9XUH1_9BACT</name>
<dbReference type="PIRSF" id="PIRSF005261">
    <property type="entry name" value="Heat_shock_Hsp33"/>
    <property type="match status" value="1"/>
</dbReference>
<dbReference type="Gene3D" id="3.90.1280.10">
    <property type="entry name" value="HSP33 redox switch-like"/>
    <property type="match status" value="1"/>
</dbReference>
<dbReference type="InterPro" id="IPR016153">
    <property type="entry name" value="Heat_shock_Hsp33_N"/>
</dbReference>
<evidence type="ECO:0000256" key="3">
    <source>
        <dbReference type="ARBA" id="ARBA00023157"/>
    </source>
</evidence>
<keyword evidence="3" id="KW-1015">Disulfide bond</keyword>
<organism evidence="6 7">
    <name type="scientific">Enhygromyxa salina</name>
    <dbReference type="NCBI Taxonomy" id="215803"/>
    <lineage>
        <taxon>Bacteria</taxon>
        <taxon>Pseudomonadati</taxon>
        <taxon>Myxococcota</taxon>
        <taxon>Polyangia</taxon>
        <taxon>Nannocystales</taxon>
        <taxon>Nannocystaceae</taxon>
        <taxon>Enhygromyxa</taxon>
    </lineage>
</organism>
<protein>
    <submittedName>
        <fullName evidence="6">33 kDa chaperonin</fullName>
    </submittedName>
</protein>
<dbReference type="GO" id="GO:0042026">
    <property type="term" value="P:protein refolding"/>
    <property type="evidence" value="ECO:0007669"/>
    <property type="project" value="TreeGrafter"/>
</dbReference>
<dbReference type="SUPFAM" id="SSF118352">
    <property type="entry name" value="HSP33 redox switch-like"/>
    <property type="match status" value="1"/>
</dbReference>
<keyword evidence="7" id="KW-1185">Reference proteome</keyword>
<dbReference type="Gene3D" id="3.55.30.10">
    <property type="entry name" value="Hsp33 domain"/>
    <property type="match status" value="1"/>
</dbReference>
<evidence type="ECO:0000256" key="1">
    <source>
        <dbReference type="ARBA" id="ARBA00022490"/>
    </source>
</evidence>
<accession>A0A2S9XUH1</accession>